<dbReference type="EMBL" id="DS566063">
    <property type="status" value="NOT_ANNOTATED_CDS"/>
    <property type="molecule type" value="Genomic_DNA"/>
</dbReference>
<protein>
    <submittedName>
        <fullName evidence="2">Uncharacterized protein</fullName>
    </submittedName>
</protein>
<dbReference type="InParanoid" id="H3GWV9"/>
<dbReference type="EnsemblProtists" id="Phyra82011">
    <property type="protein sequence ID" value="Phyra82011"/>
    <property type="gene ID" value="Phyra82011"/>
</dbReference>
<name>H3GWV9_PHYRM</name>
<dbReference type="OMA" id="WRGEIVP"/>
<dbReference type="VEuPathDB" id="FungiDB:KRP22_12182"/>
<reference evidence="2" key="2">
    <citation type="submission" date="2015-06" db="UniProtKB">
        <authorList>
            <consortium name="EnsemblProtists"/>
        </authorList>
    </citation>
    <scope>IDENTIFICATION</scope>
    <source>
        <strain evidence="2">Pr102</strain>
    </source>
</reference>
<dbReference type="VEuPathDB" id="FungiDB:KRP23_7080"/>
<feature type="compositionally biased region" description="Basic and acidic residues" evidence="1">
    <location>
        <begin position="53"/>
        <end position="96"/>
    </location>
</feature>
<dbReference type="AlphaFoldDB" id="H3GWV9"/>
<sequence>MSGAGLRNWRGEIVEAKATPSAGDRDKGGYEADAVGSRSAAPVTPLPLNARDLASEERRPSQQKVLRKDEFGRDVEVVVDEKRRKKSEGERMEDRKKEKKHKHKHKSRKHCRSRRSKSPSAQGQFVGTPPPPDPFRPQVRAAPVTVLVLINWND</sequence>
<dbReference type="Proteomes" id="UP000005238">
    <property type="component" value="Unassembled WGS sequence"/>
</dbReference>
<evidence type="ECO:0000313" key="2">
    <source>
        <dbReference type="EnsemblProtists" id="Phyra82011"/>
    </source>
</evidence>
<feature type="compositionally biased region" description="Basic residues" evidence="1">
    <location>
        <begin position="97"/>
        <end position="117"/>
    </location>
</feature>
<keyword evidence="3" id="KW-1185">Reference proteome</keyword>
<dbReference type="HOGENOM" id="CLU_1790631_0_0_1"/>
<proteinExistence type="predicted"/>
<reference evidence="3" key="1">
    <citation type="journal article" date="2006" name="Science">
        <title>Phytophthora genome sequences uncover evolutionary origins and mechanisms of pathogenesis.</title>
        <authorList>
            <person name="Tyler B.M."/>
            <person name="Tripathy S."/>
            <person name="Zhang X."/>
            <person name="Dehal P."/>
            <person name="Jiang R.H."/>
            <person name="Aerts A."/>
            <person name="Arredondo F.D."/>
            <person name="Baxter L."/>
            <person name="Bensasson D."/>
            <person name="Beynon J.L."/>
            <person name="Chapman J."/>
            <person name="Damasceno C.M."/>
            <person name="Dorrance A.E."/>
            <person name="Dou D."/>
            <person name="Dickerman A.W."/>
            <person name="Dubchak I.L."/>
            <person name="Garbelotto M."/>
            <person name="Gijzen M."/>
            <person name="Gordon S.G."/>
            <person name="Govers F."/>
            <person name="Grunwald N.J."/>
            <person name="Huang W."/>
            <person name="Ivors K.L."/>
            <person name="Jones R.W."/>
            <person name="Kamoun S."/>
            <person name="Krampis K."/>
            <person name="Lamour K.H."/>
            <person name="Lee M.K."/>
            <person name="McDonald W.H."/>
            <person name="Medina M."/>
            <person name="Meijer H.J."/>
            <person name="Nordberg E.K."/>
            <person name="Maclean D.J."/>
            <person name="Ospina-Giraldo M.D."/>
            <person name="Morris P.F."/>
            <person name="Phuntumart V."/>
            <person name="Putnam N.H."/>
            <person name="Rash S."/>
            <person name="Rose J.K."/>
            <person name="Sakihama Y."/>
            <person name="Salamov A.A."/>
            <person name="Savidor A."/>
            <person name="Scheuring C.F."/>
            <person name="Smith B.M."/>
            <person name="Sobral B.W."/>
            <person name="Terry A."/>
            <person name="Torto-Alalibo T.A."/>
            <person name="Win J."/>
            <person name="Xu Z."/>
            <person name="Zhang H."/>
            <person name="Grigoriev I.V."/>
            <person name="Rokhsar D.S."/>
            <person name="Boore J.L."/>
        </authorList>
    </citation>
    <scope>NUCLEOTIDE SEQUENCE [LARGE SCALE GENOMIC DNA]</scope>
    <source>
        <strain evidence="3">Pr102</strain>
    </source>
</reference>
<organism evidence="2 3">
    <name type="scientific">Phytophthora ramorum</name>
    <name type="common">Sudden oak death agent</name>
    <dbReference type="NCBI Taxonomy" id="164328"/>
    <lineage>
        <taxon>Eukaryota</taxon>
        <taxon>Sar</taxon>
        <taxon>Stramenopiles</taxon>
        <taxon>Oomycota</taxon>
        <taxon>Peronosporomycetes</taxon>
        <taxon>Peronosporales</taxon>
        <taxon>Peronosporaceae</taxon>
        <taxon>Phytophthora</taxon>
    </lineage>
</organism>
<evidence type="ECO:0000256" key="1">
    <source>
        <dbReference type="SAM" id="MobiDB-lite"/>
    </source>
</evidence>
<evidence type="ECO:0000313" key="3">
    <source>
        <dbReference type="Proteomes" id="UP000005238"/>
    </source>
</evidence>
<feature type="region of interest" description="Disordered" evidence="1">
    <location>
        <begin position="1"/>
        <end position="140"/>
    </location>
</feature>
<dbReference type="eggNOG" id="ENOG502RFD9">
    <property type="taxonomic scope" value="Eukaryota"/>
</dbReference>
<accession>H3GWV9</accession>